<comment type="caution">
    <text evidence="2">The sequence shown here is derived from an EMBL/GenBank/DDBJ whole genome shotgun (WGS) entry which is preliminary data.</text>
</comment>
<dbReference type="EMBL" id="SRLO01000654">
    <property type="protein sequence ID" value="TNN49509.1"/>
    <property type="molecule type" value="Genomic_DNA"/>
</dbReference>
<keyword evidence="1" id="KW-0472">Membrane</keyword>
<feature type="transmembrane region" description="Helical" evidence="1">
    <location>
        <begin position="14"/>
        <end position="35"/>
    </location>
</feature>
<organism evidence="2 3">
    <name type="scientific">Liparis tanakae</name>
    <name type="common">Tanaka's snailfish</name>
    <dbReference type="NCBI Taxonomy" id="230148"/>
    <lineage>
        <taxon>Eukaryota</taxon>
        <taxon>Metazoa</taxon>
        <taxon>Chordata</taxon>
        <taxon>Craniata</taxon>
        <taxon>Vertebrata</taxon>
        <taxon>Euteleostomi</taxon>
        <taxon>Actinopterygii</taxon>
        <taxon>Neopterygii</taxon>
        <taxon>Teleostei</taxon>
        <taxon>Neoteleostei</taxon>
        <taxon>Acanthomorphata</taxon>
        <taxon>Eupercaria</taxon>
        <taxon>Perciformes</taxon>
        <taxon>Cottioidei</taxon>
        <taxon>Cottales</taxon>
        <taxon>Liparidae</taxon>
        <taxon>Liparis</taxon>
    </lineage>
</organism>
<evidence type="ECO:0000313" key="2">
    <source>
        <dbReference type="EMBL" id="TNN49509.1"/>
    </source>
</evidence>
<evidence type="ECO:0000313" key="3">
    <source>
        <dbReference type="Proteomes" id="UP000314294"/>
    </source>
</evidence>
<keyword evidence="1" id="KW-0812">Transmembrane</keyword>
<accession>A0A4Z2G7N1</accession>
<keyword evidence="1" id="KW-1133">Transmembrane helix</keyword>
<name>A0A4Z2G7N1_9TELE</name>
<keyword evidence="3" id="KW-1185">Reference proteome</keyword>
<sequence length="205" mass="23530">MEDTKSTTNQLCRYFFLIFLGSRMISVLSSNTMPVRKFSTRSMRKKVSDTTLKMIHGVVVSSLKKVMPTGMMIRLPTMNISMTSEELSSVLEQMLGPHSNAGNFDFYKFIFEMKHTKDKLLLVDPYLKSLYGWIIQFPADFTRSCSFSTAFWLPNMRRENLFTPGCSMELNCRCMYVRLPRESPSSGTIREPSSALVKATEFLEC</sequence>
<reference evidence="2 3" key="1">
    <citation type="submission" date="2019-03" db="EMBL/GenBank/DDBJ databases">
        <title>First draft genome of Liparis tanakae, snailfish: a comprehensive survey of snailfish specific genes.</title>
        <authorList>
            <person name="Kim W."/>
            <person name="Song I."/>
            <person name="Jeong J.-H."/>
            <person name="Kim D."/>
            <person name="Kim S."/>
            <person name="Ryu S."/>
            <person name="Song J.Y."/>
            <person name="Lee S.K."/>
        </authorList>
    </citation>
    <scope>NUCLEOTIDE SEQUENCE [LARGE SCALE GENOMIC DNA]</scope>
    <source>
        <tissue evidence="2">Muscle</tissue>
    </source>
</reference>
<protein>
    <submittedName>
        <fullName evidence="2">Uncharacterized protein</fullName>
    </submittedName>
</protein>
<proteinExistence type="predicted"/>
<evidence type="ECO:0000256" key="1">
    <source>
        <dbReference type="SAM" id="Phobius"/>
    </source>
</evidence>
<gene>
    <name evidence="2" type="ORF">EYF80_040303</name>
</gene>
<dbReference type="AlphaFoldDB" id="A0A4Z2G7N1"/>
<dbReference type="Proteomes" id="UP000314294">
    <property type="component" value="Unassembled WGS sequence"/>
</dbReference>